<dbReference type="GO" id="GO:0005886">
    <property type="term" value="C:plasma membrane"/>
    <property type="evidence" value="ECO:0007669"/>
    <property type="project" value="UniProtKB-SubCell"/>
</dbReference>
<dbReference type="AlphaFoldDB" id="A0A4Q9GP21"/>
<protein>
    <submittedName>
        <fullName evidence="9">ABC transporter permease subunit</fullName>
    </submittedName>
</protein>
<gene>
    <name evidence="9" type="ORF">EYR15_07320</name>
</gene>
<dbReference type="SUPFAM" id="SSF161098">
    <property type="entry name" value="MetI-like"/>
    <property type="match status" value="1"/>
</dbReference>
<dbReference type="InterPro" id="IPR000515">
    <property type="entry name" value="MetI-like"/>
</dbReference>
<name>A0A4Q9GP21_9HYPH</name>
<dbReference type="Proteomes" id="UP000291613">
    <property type="component" value="Unassembled WGS sequence"/>
</dbReference>
<keyword evidence="6 7" id="KW-0472">Membrane</keyword>
<feature type="transmembrane region" description="Helical" evidence="7">
    <location>
        <begin position="73"/>
        <end position="96"/>
    </location>
</feature>
<dbReference type="Gene3D" id="1.10.3720.10">
    <property type="entry name" value="MetI-like"/>
    <property type="match status" value="1"/>
</dbReference>
<dbReference type="PANTHER" id="PTHR30151">
    <property type="entry name" value="ALKANE SULFONATE ABC TRANSPORTER-RELATED, MEMBRANE SUBUNIT"/>
    <property type="match status" value="1"/>
</dbReference>
<sequence>MSRADALAPTIFGAGTLALLLGLWEYLGAGQGVALTSVLPPPSRFIATVAESGFRIGLGSQAAPLVQSVASTFFRVFAGMAIAFIAAIVTGAALSLSKVATWCLTPVLYVLAPIAPIAWIPTAIVVFGISNVTAVFIVFMGVYFILTIATLAEIRRLPEEFTTIAGNLGAGPAHRWFRVVLPAILPGVFTLLRTNFIAAWMAVLVAEMVGLRDGLGAIIMMGRNLFNNELIMFGMAIIGVSGFIVDRMLALIAARVLWWRI</sequence>
<evidence type="ECO:0000256" key="5">
    <source>
        <dbReference type="ARBA" id="ARBA00022989"/>
    </source>
</evidence>
<evidence type="ECO:0000256" key="4">
    <source>
        <dbReference type="ARBA" id="ARBA00022692"/>
    </source>
</evidence>
<evidence type="ECO:0000256" key="6">
    <source>
        <dbReference type="ARBA" id="ARBA00023136"/>
    </source>
</evidence>
<evidence type="ECO:0000256" key="3">
    <source>
        <dbReference type="ARBA" id="ARBA00022475"/>
    </source>
</evidence>
<reference evidence="9 10" key="1">
    <citation type="submission" date="2019-02" db="EMBL/GenBank/DDBJ databases">
        <title>Hansschlegelia quercus sp. nov., a novel methylotrophic bacterium from buds of oak (Quercus robur L.).</title>
        <authorList>
            <person name="Agafonova N.V."/>
            <person name="Kaparullina E.N."/>
            <person name="Grouzdev D.S."/>
            <person name="Doronina N.V."/>
        </authorList>
    </citation>
    <scope>NUCLEOTIDE SEQUENCE [LARGE SCALE GENOMIC DNA]</scope>
    <source>
        <strain evidence="9 10">Dub</strain>
    </source>
</reference>
<dbReference type="CDD" id="cd06261">
    <property type="entry name" value="TM_PBP2"/>
    <property type="match status" value="1"/>
</dbReference>
<dbReference type="PANTHER" id="PTHR30151:SF0">
    <property type="entry name" value="ABC TRANSPORTER PERMEASE PROTEIN MJ0413-RELATED"/>
    <property type="match status" value="1"/>
</dbReference>
<feature type="transmembrane region" description="Helical" evidence="7">
    <location>
        <begin position="135"/>
        <end position="154"/>
    </location>
</feature>
<organism evidence="9 10">
    <name type="scientific">Hansschlegelia quercus</name>
    <dbReference type="NCBI Taxonomy" id="2528245"/>
    <lineage>
        <taxon>Bacteria</taxon>
        <taxon>Pseudomonadati</taxon>
        <taxon>Pseudomonadota</taxon>
        <taxon>Alphaproteobacteria</taxon>
        <taxon>Hyphomicrobiales</taxon>
        <taxon>Methylopilaceae</taxon>
        <taxon>Hansschlegelia</taxon>
    </lineage>
</organism>
<keyword evidence="4 7" id="KW-0812">Transmembrane</keyword>
<comment type="subcellular location">
    <subcellularLocation>
        <location evidence="1 7">Cell membrane</location>
        <topology evidence="1 7">Multi-pass membrane protein</topology>
    </subcellularLocation>
</comment>
<comment type="caution">
    <text evidence="9">The sequence shown here is derived from an EMBL/GenBank/DDBJ whole genome shotgun (WGS) entry which is preliminary data.</text>
</comment>
<feature type="transmembrane region" description="Helical" evidence="7">
    <location>
        <begin position="230"/>
        <end position="258"/>
    </location>
</feature>
<dbReference type="PROSITE" id="PS50928">
    <property type="entry name" value="ABC_TM1"/>
    <property type="match status" value="1"/>
</dbReference>
<evidence type="ECO:0000313" key="9">
    <source>
        <dbReference type="EMBL" id="TBN53610.1"/>
    </source>
</evidence>
<dbReference type="EMBL" id="SIUB01000003">
    <property type="protein sequence ID" value="TBN53610.1"/>
    <property type="molecule type" value="Genomic_DNA"/>
</dbReference>
<dbReference type="Pfam" id="PF00528">
    <property type="entry name" value="BPD_transp_1"/>
    <property type="match status" value="1"/>
</dbReference>
<evidence type="ECO:0000256" key="1">
    <source>
        <dbReference type="ARBA" id="ARBA00004651"/>
    </source>
</evidence>
<keyword evidence="3" id="KW-1003">Cell membrane</keyword>
<dbReference type="OrthoDB" id="9815258at2"/>
<comment type="similarity">
    <text evidence="7">Belongs to the binding-protein-dependent transport system permease family.</text>
</comment>
<feature type="transmembrane region" description="Helical" evidence="7">
    <location>
        <begin position="7"/>
        <end position="27"/>
    </location>
</feature>
<keyword evidence="10" id="KW-1185">Reference proteome</keyword>
<evidence type="ECO:0000256" key="2">
    <source>
        <dbReference type="ARBA" id="ARBA00022448"/>
    </source>
</evidence>
<evidence type="ECO:0000256" key="7">
    <source>
        <dbReference type="RuleBase" id="RU363032"/>
    </source>
</evidence>
<evidence type="ECO:0000313" key="10">
    <source>
        <dbReference type="Proteomes" id="UP000291613"/>
    </source>
</evidence>
<dbReference type="GO" id="GO:0055085">
    <property type="term" value="P:transmembrane transport"/>
    <property type="evidence" value="ECO:0007669"/>
    <property type="project" value="InterPro"/>
</dbReference>
<dbReference type="RefSeq" id="WP_131002586.1">
    <property type="nucleotide sequence ID" value="NZ_JBHSZR010000003.1"/>
</dbReference>
<feature type="transmembrane region" description="Helical" evidence="7">
    <location>
        <begin position="108"/>
        <end position="129"/>
    </location>
</feature>
<accession>A0A4Q9GP21</accession>
<proteinExistence type="inferred from homology"/>
<keyword evidence="5 7" id="KW-1133">Transmembrane helix</keyword>
<keyword evidence="2 7" id="KW-0813">Transport</keyword>
<dbReference type="InterPro" id="IPR035906">
    <property type="entry name" value="MetI-like_sf"/>
</dbReference>
<evidence type="ECO:0000259" key="8">
    <source>
        <dbReference type="PROSITE" id="PS50928"/>
    </source>
</evidence>
<feature type="domain" description="ABC transmembrane type-1" evidence="8">
    <location>
        <begin position="69"/>
        <end position="253"/>
    </location>
</feature>